<organism evidence="3 4">
    <name type="scientific">Egibacter rhizosphaerae</name>
    <dbReference type="NCBI Taxonomy" id="1670831"/>
    <lineage>
        <taxon>Bacteria</taxon>
        <taxon>Bacillati</taxon>
        <taxon>Actinomycetota</taxon>
        <taxon>Nitriliruptoria</taxon>
        <taxon>Egibacterales</taxon>
        <taxon>Egibacteraceae</taxon>
        <taxon>Egibacter</taxon>
    </lineage>
</organism>
<feature type="region of interest" description="Disordered" evidence="1">
    <location>
        <begin position="73"/>
        <end position="177"/>
    </location>
</feature>
<proteinExistence type="predicted"/>
<feature type="chain" id="PRO_5019115417" description="YHYH domain-containing protein" evidence="2">
    <location>
        <begin position="33"/>
        <end position="177"/>
    </location>
</feature>
<evidence type="ECO:0000256" key="2">
    <source>
        <dbReference type="SAM" id="SignalP"/>
    </source>
</evidence>
<feature type="compositionally biased region" description="Basic and acidic residues" evidence="1">
    <location>
        <begin position="167"/>
        <end position="177"/>
    </location>
</feature>
<dbReference type="AlphaFoldDB" id="A0A411YCE9"/>
<keyword evidence="2" id="KW-0732">Signal</keyword>
<name>A0A411YCE9_9ACTN</name>
<dbReference type="EMBL" id="CP036402">
    <property type="protein sequence ID" value="QBI18879.1"/>
    <property type="molecule type" value="Genomic_DNA"/>
</dbReference>
<reference evidence="3 4" key="1">
    <citation type="submission" date="2019-01" db="EMBL/GenBank/DDBJ databases">
        <title>Egibacter rhizosphaerae EGI 80759T.</title>
        <authorList>
            <person name="Chen D.-D."/>
            <person name="Tian Y."/>
            <person name="Jiao J.-Y."/>
            <person name="Zhang X.-T."/>
            <person name="Zhang Y.-G."/>
            <person name="Zhang Y."/>
            <person name="Xiao M."/>
            <person name="Shu W.-S."/>
            <person name="Li W.-J."/>
        </authorList>
    </citation>
    <scope>NUCLEOTIDE SEQUENCE [LARGE SCALE GENOMIC DNA]</scope>
    <source>
        <strain evidence="3 4">EGI 80759</strain>
    </source>
</reference>
<feature type="signal peptide" evidence="2">
    <location>
        <begin position="1"/>
        <end position="32"/>
    </location>
</feature>
<dbReference type="Proteomes" id="UP000291469">
    <property type="component" value="Chromosome"/>
</dbReference>
<gene>
    <name evidence="3" type="ORF">ER308_04515</name>
</gene>
<keyword evidence="4" id="KW-1185">Reference proteome</keyword>
<protein>
    <recommendedName>
        <fullName evidence="5">YHYH domain-containing protein</fullName>
    </recommendedName>
</protein>
<evidence type="ECO:0000313" key="3">
    <source>
        <dbReference type="EMBL" id="QBI18879.1"/>
    </source>
</evidence>
<sequence length="177" mass="17969">MTRTPSAGAAGRARLAAAVGALALLLGGVVLAAPDAHAVGDTGCYYSHEAQRHYCYGNQGGGFAPSEPQNDVGAGYYYHDPQGHTYTPNRGSLHNPGAYGGSSRDYSSRGGFGGFGESSSPLDRGGFGESSSPLGSADRGGFGGSSSPLDRGGFGGSSSPWGSSGGFDRDPYDPYDW</sequence>
<accession>A0A411YCE9</accession>
<dbReference type="RefSeq" id="WP_131153876.1">
    <property type="nucleotide sequence ID" value="NZ_CP036402.1"/>
</dbReference>
<evidence type="ECO:0000313" key="4">
    <source>
        <dbReference type="Proteomes" id="UP000291469"/>
    </source>
</evidence>
<dbReference type="KEGG" id="erz:ER308_04515"/>
<evidence type="ECO:0008006" key="5">
    <source>
        <dbReference type="Google" id="ProtNLM"/>
    </source>
</evidence>
<evidence type="ECO:0000256" key="1">
    <source>
        <dbReference type="SAM" id="MobiDB-lite"/>
    </source>
</evidence>